<evidence type="ECO:0000313" key="2">
    <source>
        <dbReference type="Proteomes" id="UP001054837"/>
    </source>
</evidence>
<reference evidence="1 2" key="1">
    <citation type="submission" date="2021-06" db="EMBL/GenBank/DDBJ databases">
        <title>Caerostris darwini draft genome.</title>
        <authorList>
            <person name="Kono N."/>
            <person name="Arakawa K."/>
        </authorList>
    </citation>
    <scope>NUCLEOTIDE SEQUENCE [LARGE SCALE GENOMIC DNA]</scope>
</reference>
<evidence type="ECO:0000313" key="1">
    <source>
        <dbReference type="EMBL" id="GIY84318.1"/>
    </source>
</evidence>
<protein>
    <recommendedName>
        <fullName evidence="3">LAGLIDADG homing endonuclease</fullName>
    </recommendedName>
</protein>
<proteinExistence type="predicted"/>
<keyword evidence="2" id="KW-1185">Reference proteome</keyword>
<dbReference type="Proteomes" id="UP001054837">
    <property type="component" value="Unassembled WGS sequence"/>
</dbReference>
<evidence type="ECO:0008006" key="3">
    <source>
        <dbReference type="Google" id="ProtNLM"/>
    </source>
</evidence>
<gene>
    <name evidence="1" type="ORF">CDAR_450521</name>
</gene>
<sequence>MIPGKNLKRPNYRNCKIDDFYQTLMAGLLCTTNNPRLLDQTKDSAYFPVLTEKLNSWRKRESLRKVLYSTNFGRSVRIKGKHSSKHPVLCFGEAITCKRSRNIEKRL</sequence>
<comment type="caution">
    <text evidence="1">The sequence shown here is derived from an EMBL/GenBank/DDBJ whole genome shotgun (WGS) entry which is preliminary data.</text>
</comment>
<dbReference type="AlphaFoldDB" id="A0AAV4WS05"/>
<name>A0AAV4WS05_9ARAC</name>
<organism evidence="1 2">
    <name type="scientific">Caerostris darwini</name>
    <dbReference type="NCBI Taxonomy" id="1538125"/>
    <lineage>
        <taxon>Eukaryota</taxon>
        <taxon>Metazoa</taxon>
        <taxon>Ecdysozoa</taxon>
        <taxon>Arthropoda</taxon>
        <taxon>Chelicerata</taxon>
        <taxon>Arachnida</taxon>
        <taxon>Araneae</taxon>
        <taxon>Araneomorphae</taxon>
        <taxon>Entelegynae</taxon>
        <taxon>Araneoidea</taxon>
        <taxon>Araneidae</taxon>
        <taxon>Caerostris</taxon>
    </lineage>
</organism>
<dbReference type="EMBL" id="BPLQ01014926">
    <property type="protein sequence ID" value="GIY84318.1"/>
    <property type="molecule type" value="Genomic_DNA"/>
</dbReference>
<accession>A0AAV4WS05</accession>